<evidence type="ECO:0000313" key="13">
    <source>
        <dbReference type="EMBL" id="EON33966.1"/>
    </source>
</evidence>
<dbReference type="PANTHER" id="PTHR43463">
    <property type="entry name" value="NICOTINATE-NUCLEOTIDE--DIMETHYLBENZIMIDAZOLE PHOSPHORIBOSYLTRANSFERASE"/>
    <property type="match status" value="1"/>
</dbReference>
<dbReference type="InterPro" id="IPR023195">
    <property type="entry name" value="Nict_dMeBzImd_PRibTrfase_N"/>
</dbReference>
<evidence type="ECO:0000256" key="7">
    <source>
        <dbReference type="ARBA" id="ARBA00022676"/>
    </source>
</evidence>
<evidence type="ECO:0000256" key="12">
    <source>
        <dbReference type="SAM" id="MobiDB-lite"/>
    </source>
</evidence>
<feature type="compositionally biased region" description="Low complexity" evidence="12">
    <location>
        <begin position="216"/>
        <end position="227"/>
    </location>
</feature>
<dbReference type="Pfam" id="PF02277">
    <property type="entry name" value="DBI_PRT"/>
    <property type="match status" value="1"/>
</dbReference>
<evidence type="ECO:0000256" key="3">
    <source>
        <dbReference type="ARBA" id="ARBA00007110"/>
    </source>
</evidence>
<dbReference type="HAMAP" id="MF_00230">
    <property type="entry name" value="CobT"/>
    <property type="match status" value="1"/>
</dbReference>
<comment type="caution">
    <text evidence="13">The sequence shown here is derived from an EMBL/GenBank/DDBJ whole genome shotgun (WGS) entry which is preliminary data.</text>
</comment>
<comment type="catalytic activity">
    <reaction evidence="10 11">
        <text>5,6-dimethylbenzimidazole + nicotinate beta-D-ribonucleotide = alpha-ribazole 5'-phosphate + nicotinate + H(+)</text>
        <dbReference type="Rhea" id="RHEA:11196"/>
        <dbReference type="ChEBI" id="CHEBI:15378"/>
        <dbReference type="ChEBI" id="CHEBI:15890"/>
        <dbReference type="ChEBI" id="CHEBI:32544"/>
        <dbReference type="ChEBI" id="CHEBI:57502"/>
        <dbReference type="ChEBI" id="CHEBI:57918"/>
        <dbReference type="EC" id="2.4.2.21"/>
    </reaction>
</comment>
<keyword evidence="7 11" id="KW-0328">Glycosyltransferase</keyword>
<proteinExistence type="inferred from homology"/>
<dbReference type="GO" id="GO:0009236">
    <property type="term" value="P:cobalamin biosynthetic process"/>
    <property type="evidence" value="ECO:0007669"/>
    <property type="project" value="UniProtKB-UniRule"/>
</dbReference>
<sequence length="625" mass="64704">MTDRAVRTLVLGGVRSGKSAHGESLLGDHRQIRYLATGPLTSSDGDWMDRVRLHRERRDDRYTTIETTDLGHALRAAPDIPALVDDLGNWLTAQIDAVHGWTSGSEIDLDGPIDDLCDALAAMTADVVLISPEAGLSLVPPTPAGRVFQDLLGTLNVRVAQVCERVDLVVAGRVLHLPAEPQPATTSTPDGPAAGVEAPGPGTTETDTTEKDTTDSTDTPAPVATTPDRGEPASAPSDPVAATVSKAPEPVGGVGLSERPRPDPTDAEVFAPVRPPDELVAQDARNRQATLTKPPGSLGRVEEIGVWIAACQGQCPPAPLTSPTVVVFAGDHGVARGGVSAFPPEVTAQMVANISAGGAAVNVMAGRVGAAVKVVDMSVDADTAPELSRYKVRRSSDDLRTTDAITLAEAREALAAGRAIADDLIDSGTDLLIAGEMGIGNTTPATVLIGALTRREPVEIVGRGTGVDDAGWMRKTAAIRDGMRRARKVIHDPLALLAAVGGADLAATVGFLAQAAQRRTPVILDGVVITAAAMVANEFAPGAMRWWIAGHRSVEPAHQIALEHLDLVPVLDLSMRLGEGSGAVLALPIVQSAADLLVSMATFDEAGVSDKSAPAGDTANDAETS</sequence>
<dbReference type="PANTHER" id="PTHR43463:SF1">
    <property type="entry name" value="NICOTINATE-NUCLEOTIDE--DIMETHYLBENZIMIDAZOLE PHOSPHORIBOSYLTRANSFERASE"/>
    <property type="match status" value="1"/>
</dbReference>
<dbReference type="NCBIfam" id="NF000996">
    <property type="entry name" value="PRK00105.1"/>
    <property type="match status" value="1"/>
</dbReference>
<dbReference type="Gene3D" id="3.40.50.10210">
    <property type="match status" value="1"/>
</dbReference>
<evidence type="ECO:0000256" key="4">
    <source>
        <dbReference type="ARBA" id="ARBA00011991"/>
    </source>
</evidence>
<keyword evidence="8 11" id="KW-0808">Transferase</keyword>
<dbReference type="EMBL" id="AQPW01000003">
    <property type="protein sequence ID" value="EON33966.1"/>
    <property type="molecule type" value="Genomic_DNA"/>
</dbReference>
<accession>R7YD73</accession>
<evidence type="ECO:0000256" key="6">
    <source>
        <dbReference type="ARBA" id="ARBA00022573"/>
    </source>
</evidence>
<comment type="function">
    <text evidence="1 11">Catalyzes the synthesis of alpha-ribazole-5'-phosphate from nicotinate mononucleotide (NAMN) and 5,6-dimethylbenzimidazole (DMB).</text>
</comment>
<evidence type="ECO:0000256" key="2">
    <source>
        <dbReference type="ARBA" id="ARBA00005049"/>
    </source>
</evidence>
<evidence type="ECO:0000313" key="14">
    <source>
        <dbReference type="Proteomes" id="UP000013569"/>
    </source>
</evidence>
<dbReference type="GO" id="GO:0000166">
    <property type="term" value="F:nucleotide binding"/>
    <property type="evidence" value="ECO:0007669"/>
    <property type="project" value="InterPro"/>
</dbReference>
<dbReference type="GO" id="GO:0008939">
    <property type="term" value="F:nicotinate-nucleotide-dimethylbenzimidazole phosphoribosyltransferase activity"/>
    <property type="evidence" value="ECO:0007669"/>
    <property type="project" value="UniProtKB-UniRule"/>
</dbReference>
<dbReference type="EC" id="2.4.2.21" evidence="4 11"/>
<dbReference type="InterPro" id="IPR003203">
    <property type="entry name" value="CobU/CobP"/>
</dbReference>
<comment type="similarity">
    <text evidence="3 11">Belongs to the CobT family.</text>
</comment>
<dbReference type="Gene3D" id="3.40.50.300">
    <property type="entry name" value="P-loop containing nucleotide triphosphate hydrolases"/>
    <property type="match status" value="1"/>
</dbReference>
<name>R7YD73_9ACTN</name>
<dbReference type="InterPro" id="IPR003200">
    <property type="entry name" value="Nict_dMeBzImd_PRibTrfase"/>
</dbReference>
<gene>
    <name evidence="11 13" type="primary">cobT</name>
    <name evidence="13" type="ORF">GTC6_03280</name>
</gene>
<feature type="compositionally biased region" description="Low complexity" evidence="12">
    <location>
        <begin position="189"/>
        <end position="206"/>
    </location>
</feature>
<evidence type="ECO:0000256" key="10">
    <source>
        <dbReference type="ARBA" id="ARBA00047340"/>
    </source>
</evidence>
<dbReference type="Gene3D" id="1.10.1610.10">
    <property type="match status" value="1"/>
</dbReference>
<reference evidence="13 14" key="1">
    <citation type="journal article" date="2013" name="Genome Announc.">
        <title>Draft Genome Sequence of a Benzothiophene-Desulfurizing Bacterium, Gordona terrae Strain C-6.</title>
        <authorList>
            <person name="Wang W."/>
            <person name="Ma T."/>
            <person name="Ren Y."/>
            <person name="Li G."/>
        </authorList>
    </citation>
    <scope>NUCLEOTIDE SEQUENCE [LARGE SCALE GENOMIC DNA]</scope>
    <source>
        <strain evidence="13 14">C-6</strain>
    </source>
</reference>
<keyword evidence="6 11" id="KW-0169">Cobalamin biosynthesis</keyword>
<organism evidence="13 14">
    <name type="scientific">Gordonia terrae C-6</name>
    <dbReference type="NCBI Taxonomy" id="1316928"/>
    <lineage>
        <taxon>Bacteria</taxon>
        <taxon>Bacillati</taxon>
        <taxon>Actinomycetota</taxon>
        <taxon>Actinomycetes</taxon>
        <taxon>Mycobacteriales</taxon>
        <taxon>Gordoniaceae</taxon>
        <taxon>Gordonia</taxon>
    </lineage>
</organism>
<dbReference type="PATRIC" id="fig|1316928.3.peg.664"/>
<dbReference type="NCBIfam" id="TIGR03160">
    <property type="entry name" value="cobT_DBIPRT"/>
    <property type="match status" value="1"/>
</dbReference>
<dbReference type="GO" id="GO:0043752">
    <property type="term" value="F:adenosylcobinamide kinase activity"/>
    <property type="evidence" value="ECO:0007669"/>
    <property type="project" value="InterPro"/>
</dbReference>
<evidence type="ECO:0000256" key="9">
    <source>
        <dbReference type="ARBA" id="ARBA00030686"/>
    </source>
</evidence>
<evidence type="ECO:0000256" key="1">
    <source>
        <dbReference type="ARBA" id="ARBA00002197"/>
    </source>
</evidence>
<dbReference type="FunFam" id="3.40.50.10210:FF:000001">
    <property type="entry name" value="Nicotinate-nucleotide--dimethylbenzimidazole phosphoribosyltransferase"/>
    <property type="match status" value="1"/>
</dbReference>
<feature type="active site" description="Proton acceptor" evidence="11">
    <location>
        <position position="579"/>
    </location>
</feature>
<feature type="region of interest" description="Disordered" evidence="12">
    <location>
        <begin position="180"/>
        <end position="271"/>
    </location>
</feature>
<dbReference type="UniPathway" id="UPA00148">
    <property type="reaction ID" value="UER00236"/>
</dbReference>
<evidence type="ECO:0000256" key="8">
    <source>
        <dbReference type="ARBA" id="ARBA00022679"/>
    </source>
</evidence>
<dbReference type="CDD" id="cd02439">
    <property type="entry name" value="DMB-PRT_CobT"/>
    <property type="match status" value="1"/>
</dbReference>
<dbReference type="RefSeq" id="WP_010841130.1">
    <property type="nucleotide sequence ID" value="NZ_AQPW01000003.1"/>
</dbReference>
<dbReference type="SUPFAM" id="SSF52733">
    <property type="entry name" value="Nicotinate mononucleotide:5,6-dimethylbenzimidazole phosphoribosyltransferase (CobT)"/>
    <property type="match status" value="1"/>
</dbReference>
<protein>
    <recommendedName>
        <fullName evidence="5 11">Nicotinate-nucleotide--dimethylbenzimidazole phosphoribosyltransferase</fullName>
        <shortName evidence="11">NN:DBI PRT</shortName>
        <ecNumber evidence="4 11">2.4.2.21</ecNumber>
    </recommendedName>
    <alternativeName>
        <fullName evidence="9 11">N(1)-alpha-phosphoribosyltransferase</fullName>
    </alternativeName>
</protein>
<dbReference type="UniPathway" id="UPA00061">
    <property type="reaction ID" value="UER00516"/>
</dbReference>
<dbReference type="OrthoDB" id="9781491at2"/>
<dbReference type="CDD" id="cd00544">
    <property type="entry name" value="CobU"/>
    <property type="match status" value="1"/>
</dbReference>
<dbReference type="InterPro" id="IPR017846">
    <property type="entry name" value="Nict_dMeBzImd_PRibTrfase_bact"/>
</dbReference>
<dbReference type="Proteomes" id="UP000013569">
    <property type="component" value="Unassembled WGS sequence"/>
</dbReference>
<dbReference type="AlphaFoldDB" id="R7YD73"/>
<evidence type="ECO:0000256" key="11">
    <source>
        <dbReference type="HAMAP-Rule" id="MF_00230"/>
    </source>
</evidence>
<dbReference type="SUPFAM" id="SSF52540">
    <property type="entry name" value="P-loop containing nucleoside triphosphate hydrolases"/>
    <property type="match status" value="1"/>
</dbReference>
<evidence type="ECO:0000256" key="5">
    <source>
        <dbReference type="ARBA" id="ARBA00015486"/>
    </source>
</evidence>
<dbReference type="InterPro" id="IPR027417">
    <property type="entry name" value="P-loop_NTPase"/>
</dbReference>
<comment type="pathway">
    <text evidence="2 11">Nucleoside biosynthesis; alpha-ribazole biosynthesis; alpha-ribazole from 5,6-dimethylbenzimidazole: step 1/2.</text>
</comment>
<dbReference type="Pfam" id="PF02283">
    <property type="entry name" value="CobU"/>
    <property type="match status" value="1"/>
</dbReference>
<dbReference type="InterPro" id="IPR036087">
    <property type="entry name" value="Nict_dMeBzImd_PRibTrfase_sf"/>
</dbReference>